<keyword evidence="3" id="KW-0418">Kinase</keyword>
<dbReference type="VEuPathDB" id="FungiDB:RhiirFUN_020969"/>
<reference evidence="6 7" key="1">
    <citation type="submission" date="2015-10" db="EMBL/GenBank/DDBJ databases">
        <title>Genome analyses suggest a sexual origin of heterokaryosis in a supposedly ancient asexual fungus.</title>
        <authorList>
            <person name="Ropars J."/>
            <person name="Sedzielewska K."/>
            <person name="Noel J."/>
            <person name="Charron P."/>
            <person name="Farinelli L."/>
            <person name="Marton T."/>
            <person name="Kruger M."/>
            <person name="Pelin A."/>
            <person name="Brachmann A."/>
            <person name="Corradi N."/>
        </authorList>
    </citation>
    <scope>NUCLEOTIDE SEQUENCE [LARGE SCALE GENOMIC DNA]</scope>
    <source>
        <strain evidence="6 7">A4</strain>
    </source>
</reference>
<name>A0A2I1GLI4_9GLOM</name>
<dbReference type="PANTHER" id="PTHR12358:SF31">
    <property type="entry name" value="ACYLGLYCEROL KINASE, MITOCHONDRIAL"/>
    <property type="match status" value="1"/>
</dbReference>
<dbReference type="SUPFAM" id="SSF111331">
    <property type="entry name" value="NAD kinase/diacylglycerol kinase-like"/>
    <property type="match status" value="1"/>
</dbReference>
<dbReference type="PROSITE" id="PS50146">
    <property type="entry name" value="DAGK"/>
    <property type="match status" value="1"/>
</dbReference>
<dbReference type="Gene3D" id="3.40.50.10330">
    <property type="entry name" value="Probable inorganic polyphosphate/atp-NAD kinase, domain 1"/>
    <property type="match status" value="1"/>
</dbReference>
<dbReference type="InterPro" id="IPR017438">
    <property type="entry name" value="ATP-NAD_kinase_N"/>
</dbReference>
<evidence type="ECO:0000256" key="2">
    <source>
        <dbReference type="ARBA" id="ARBA00022741"/>
    </source>
</evidence>
<evidence type="ECO:0000256" key="4">
    <source>
        <dbReference type="ARBA" id="ARBA00022840"/>
    </source>
</evidence>
<dbReference type="OrthoDB" id="3853857at2759"/>
<evidence type="ECO:0000259" key="5">
    <source>
        <dbReference type="PROSITE" id="PS50146"/>
    </source>
</evidence>
<dbReference type="InterPro" id="IPR050187">
    <property type="entry name" value="Lipid_Phosphate_FormReg"/>
</dbReference>
<evidence type="ECO:0000256" key="1">
    <source>
        <dbReference type="ARBA" id="ARBA00022679"/>
    </source>
</evidence>
<sequence>MTEFLQLQVKNEDKTINLSFNNDILSFEMKKKNFKGTNKPISIPARNILSVTLNDSRIIINALVPKDKLKLKLKTYSFELNDERAAQTWKDTVNLAAYKDAKKAKHLKVFINPIGGSGKANKIFNKIAKPIFDAANCTYDITLTEHSNHAKEIANKLDLKPYDAIVSASGDGIIHEIVNGLLSRPDALETDIPIGVIPAGTGNALSICLLGNDYGNSVPHATLNIIKGVPMKIDVCSITQDEERYFAFMSLNYGILADGDISTDHLRWMKDSRFVLGTIQALLENRNYDCELAMKVVEDNIERIRQEYNNVYNSSPSSITDIQDKPRTLVNKYGTVNDSNPIKEWTKLDGDGYLFFAGKVPWVSKNNLAFPFALPSDGLLDLMIVKRDKISKTKVINILQAFNDASHINMKEVNYYKVEAFRLTPKNKENGYISIDGEKAPFKPFQVEVLPKIINIISVNGKYST</sequence>
<feature type="domain" description="DAGKc" evidence="5">
    <location>
        <begin position="102"/>
        <end position="242"/>
    </location>
</feature>
<keyword evidence="2" id="KW-0547">Nucleotide-binding</keyword>
<dbReference type="Pfam" id="PF00781">
    <property type="entry name" value="DAGK_cat"/>
    <property type="match status" value="1"/>
</dbReference>
<dbReference type="VEuPathDB" id="FungiDB:RhiirA1_421240"/>
<dbReference type="Proteomes" id="UP000234323">
    <property type="component" value="Unassembled WGS sequence"/>
</dbReference>
<evidence type="ECO:0000256" key="3">
    <source>
        <dbReference type="ARBA" id="ARBA00022777"/>
    </source>
</evidence>
<dbReference type="Gene3D" id="2.60.200.40">
    <property type="match status" value="1"/>
</dbReference>
<organism evidence="6 7">
    <name type="scientific">Rhizophagus irregularis</name>
    <dbReference type="NCBI Taxonomy" id="588596"/>
    <lineage>
        <taxon>Eukaryota</taxon>
        <taxon>Fungi</taxon>
        <taxon>Fungi incertae sedis</taxon>
        <taxon>Mucoromycota</taxon>
        <taxon>Glomeromycotina</taxon>
        <taxon>Glomeromycetes</taxon>
        <taxon>Glomerales</taxon>
        <taxon>Glomeraceae</taxon>
        <taxon>Rhizophagus</taxon>
    </lineage>
</organism>
<dbReference type="GO" id="GO:0001727">
    <property type="term" value="F:lipid kinase activity"/>
    <property type="evidence" value="ECO:0007669"/>
    <property type="project" value="TreeGrafter"/>
</dbReference>
<dbReference type="GO" id="GO:0016020">
    <property type="term" value="C:membrane"/>
    <property type="evidence" value="ECO:0007669"/>
    <property type="project" value="TreeGrafter"/>
</dbReference>
<evidence type="ECO:0000313" key="6">
    <source>
        <dbReference type="EMBL" id="PKY47498.1"/>
    </source>
</evidence>
<dbReference type="GO" id="GO:0005737">
    <property type="term" value="C:cytoplasm"/>
    <property type="evidence" value="ECO:0007669"/>
    <property type="project" value="TreeGrafter"/>
</dbReference>
<comment type="caution">
    <text evidence="6">The sequence shown here is derived from an EMBL/GenBank/DDBJ whole genome shotgun (WGS) entry which is preliminary data.</text>
</comment>
<dbReference type="InterPro" id="IPR045540">
    <property type="entry name" value="YegS/DAGK_C"/>
</dbReference>
<accession>A0A2I1GLI4</accession>
<keyword evidence="1" id="KW-0808">Transferase</keyword>
<dbReference type="AlphaFoldDB" id="A0A2I1GLI4"/>
<dbReference type="VEuPathDB" id="FungiDB:FUN_019525"/>
<dbReference type="InterPro" id="IPR016064">
    <property type="entry name" value="NAD/diacylglycerol_kinase_sf"/>
</dbReference>
<protein>
    <recommendedName>
        <fullName evidence="5">DAGKc domain-containing protein</fullName>
    </recommendedName>
</protein>
<dbReference type="GO" id="GO:0005524">
    <property type="term" value="F:ATP binding"/>
    <property type="evidence" value="ECO:0007669"/>
    <property type="project" value="UniProtKB-KW"/>
</dbReference>
<proteinExistence type="predicted"/>
<dbReference type="GO" id="GO:0046512">
    <property type="term" value="P:sphingosine biosynthetic process"/>
    <property type="evidence" value="ECO:0007669"/>
    <property type="project" value="TreeGrafter"/>
</dbReference>
<keyword evidence="7" id="KW-1185">Reference proteome</keyword>
<dbReference type="PANTHER" id="PTHR12358">
    <property type="entry name" value="SPHINGOSINE KINASE"/>
    <property type="match status" value="1"/>
</dbReference>
<evidence type="ECO:0000313" key="7">
    <source>
        <dbReference type="Proteomes" id="UP000234323"/>
    </source>
</evidence>
<gene>
    <name evidence="6" type="ORF">RhiirA4_403473</name>
</gene>
<dbReference type="EMBL" id="LLXI01000549">
    <property type="protein sequence ID" value="PKY47498.1"/>
    <property type="molecule type" value="Genomic_DNA"/>
</dbReference>
<dbReference type="InterPro" id="IPR001206">
    <property type="entry name" value="Diacylglycerol_kinase_cat_dom"/>
</dbReference>
<keyword evidence="4" id="KW-0067">ATP-binding</keyword>
<dbReference type="SMART" id="SM00046">
    <property type="entry name" value="DAGKc"/>
    <property type="match status" value="1"/>
</dbReference>
<dbReference type="Pfam" id="PF19279">
    <property type="entry name" value="YegS_C"/>
    <property type="match status" value="1"/>
</dbReference>